<dbReference type="EMBL" id="LAZR01008451">
    <property type="protein sequence ID" value="KKM78674.1"/>
    <property type="molecule type" value="Genomic_DNA"/>
</dbReference>
<dbReference type="AlphaFoldDB" id="A0A0F9K906"/>
<proteinExistence type="predicted"/>
<comment type="caution">
    <text evidence="1">The sequence shown here is derived from an EMBL/GenBank/DDBJ whole genome shotgun (WGS) entry which is preliminary data.</text>
</comment>
<accession>A0A0F9K906</accession>
<gene>
    <name evidence="1" type="ORF">LCGC14_1357540</name>
</gene>
<reference evidence="1" key="1">
    <citation type="journal article" date="2015" name="Nature">
        <title>Complex archaea that bridge the gap between prokaryotes and eukaryotes.</title>
        <authorList>
            <person name="Spang A."/>
            <person name="Saw J.H."/>
            <person name="Jorgensen S.L."/>
            <person name="Zaremba-Niedzwiedzka K."/>
            <person name="Martijn J."/>
            <person name="Lind A.E."/>
            <person name="van Eijk R."/>
            <person name="Schleper C."/>
            <person name="Guy L."/>
            <person name="Ettema T.J."/>
        </authorList>
    </citation>
    <scope>NUCLEOTIDE SEQUENCE</scope>
</reference>
<protein>
    <submittedName>
        <fullName evidence="1">Uncharacterized protein</fullName>
    </submittedName>
</protein>
<sequence>MEVIDSRYNGFCSCGSWMDVLYKIDDKFYVVNYLDHEPSDDKRASEEIKAEGDEFQSEAEAMEFMERDF</sequence>
<name>A0A0F9K906_9ZZZZ</name>
<organism evidence="1">
    <name type="scientific">marine sediment metagenome</name>
    <dbReference type="NCBI Taxonomy" id="412755"/>
    <lineage>
        <taxon>unclassified sequences</taxon>
        <taxon>metagenomes</taxon>
        <taxon>ecological metagenomes</taxon>
    </lineage>
</organism>
<evidence type="ECO:0000313" key="1">
    <source>
        <dbReference type="EMBL" id="KKM78674.1"/>
    </source>
</evidence>